<sequence length="121" mass="13476">MCLNILNSITTRDHKDDITGLPYATLVTKFLKKVGVDLDAYKSSADLSVYHPIGAIINDLQDPVRAVEQRRMVENGDQEYMDGARDMGADEANEDDDGDGDEGDDLVDDADSRFRPRQQVQ</sequence>
<gene>
    <name evidence="2" type="ORF">LTRI10_LOCUS3882</name>
</gene>
<evidence type="ECO:0000313" key="3">
    <source>
        <dbReference type="Proteomes" id="UP001497516"/>
    </source>
</evidence>
<evidence type="ECO:0000313" key="2">
    <source>
        <dbReference type="EMBL" id="CAL1356166.1"/>
    </source>
</evidence>
<organism evidence="2 3">
    <name type="scientific">Linum trigynum</name>
    <dbReference type="NCBI Taxonomy" id="586398"/>
    <lineage>
        <taxon>Eukaryota</taxon>
        <taxon>Viridiplantae</taxon>
        <taxon>Streptophyta</taxon>
        <taxon>Embryophyta</taxon>
        <taxon>Tracheophyta</taxon>
        <taxon>Spermatophyta</taxon>
        <taxon>Magnoliopsida</taxon>
        <taxon>eudicotyledons</taxon>
        <taxon>Gunneridae</taxon>
        <taxon>Pentapetalae</taxon>
        <taxon>rosids</taxon>
        <taxon>fabids</taxon>
        <taxon>Malpighiales</taxon>
        <taxon>Linaceae</taxon>
        <taxon>Linum</taxon>
    </lineage>
</organism>
<name>A0AAV2CJL8_9ROSI</name>
<keyword evidence="3" id="KW-1185">Reference proteome</keyword>
<protein>
    <submittedName>
        <fullName evidence="2">Uncharacterized protein</fullName>
    </submittedName>
</protein>
<feature type="region of interest" description="Disordered" evidence="1">
    <location>
        <begin position="72"/>
        <end position="121"/>
    </location>
</feature>
<dbReference type="AlphaFoldDB" id="A0AAV2CJL8"/>
<evidence type="ECO:0000256" key="1">
    <source>
        <dbReference type="SAM" id="MobiDB-lite"/>
    </source>
</evidence>
<feature type="compositionally biased region" description="Acidic residues" evidence="1">
    <location>
        <begin position="89"/>
        <end position="109"/>
    </location>
</feature>
<dbReference type="Proteomes" id="UP001497516">
    <property type="component" value="Chromosome 1"/>
</dbReference>
<reference evidence="2 3" key="1">
    <citation type="submission" date="2024-04" db="EMBL/GenBank/DDBJ databases">
        <authorList>
            <person name="Fracassetti M."/>
        </authorList>
    </citation>
    <scope>NUCLEOTIDE SEQUENCE [LARGE SCALE GENOMIC DNA]</scope>
</reference>
<proteinExistence type="predicted"/>
<accession>A0AAV2CJL8</accession>
<dbReference type="EMBL" id="OZ034813">
    <property type="protein sequence ID" value="CAL1356166.1"/>
    <property type="molecule type" value="Genomic_DNA"/>
</dbReference>